<dbReference type="RefSeq" id="XP_033686893.1">
    <property type="nucleotide sequence ID" value="XM_033826636.1"/>
</dbReference>
<evidence type="ECO:0000313" key="3">
    <source>
        <dbReference type="Proteomes" id="UP000800094"/>
    </source>
</evidence>
<protein>
    <submittedName>
        <fullName evidence="2">Uncharacterized protein</fullName>
    </submittedName>
</protein>
<evidence type="ECO:0000313" key="2">
    <source>
        <dbReference type="EMBL" id="KAF2251889.1"/>
    </source>
</evidence>
<gene>
    <name evidence="2" type="ORF">BU26DRAFT_502466</name>
</gene>
<proteinExistence type="predicted"/>
<reference evidence="2" key="1">
    <citation type="journal article" date="2020" name="Stud. Mycol.">
        <title>101 Dothideomycetes genomes: a test case for predicting lifestyles and emergence of pathogens.</title>
        <authorList>
            <person name="Haridas S."/>
            <person name="Albert R."/>
            <person name="Binder M."/>
            <person name="Bloem J."/>
            <person name="Labutti K."/>
            <person name="Salamov A."/>
            <person name="Andreopoulos B."/>
            <person name="Baker S."/>
            <person name="Barry K."/>
            <person name="Bills G."/>
            <person name="Bluhm B."/>
            <person name="Cannon C."/>
            <person name="Castanera R."/>
            <person name="Culley D."/>
            <person name="Daum C."/>
            <person name="Ezra D."/>
            <person name="Gonzalez J."/>
            <person name="Henrissat B."/>
            <person name="Kuo A."/>
            <person name="Liang C."/>
            <person name="Lipzen A."/>
            <person name="Lutzoni F."/>
            <person name="Magnuson J."/>
            <person name="Mondo S."/>
            <person name="Nolan M."/>
            <person name="Ohm R."/>
            <person name="Pangilinan J."/>
            <person name="Park H.-J."/>
            <person name="Ramirez L."/>
            <person name="Alfaro M."/>
            <person name="Sun H."/>
            <person name="Tritt A."/>
            <person name="Yoshinaga Y."/>
            <person name="Zwiers L.-H."/>
            <person name="Turgeon B."/>
            <person name="Goodwin S."/>
            <person name="Spatafora J."/>
            <person name="Crous P."/>
            <person name="Grigoriev I."/>
        </authorList>
    </citation>
    <scope>NUCLEOTIDE SEQUENCE</scope>
    <source>
        <strain evidence="2">CBS 122368</strain>
    </source>
</reference>
<feature type="compositionally biased region" description="Polar residues" evidence="1">
    <location>
        <begin position="1"/>
        <end position="12"/>
    </location>
</feature>
<evidence type="ECO:0000256" key="1">
    <source>
        <dbReference type="SAM" id="MobiDB-lite"/>
    </source>
</evidence>
<feature type="compositionally biased region" description="Pro residues" evidence="1">
    <location>
        <begin position="90"/>
        <end position="102"/>
    </location>
</feature>
<keyword evidence="3" id="KW-1185">Reference proteome</keyword>
<dbReference type="Proteomes" id="UP000800094">
    <property type="component" value="Unassembled WGS sequence"/>
</dbReference>
<dbReference type="GeneID" id="54579966"/>
<name>A0A6A6INR5_9PLEO</name>
<dbReference type="AlphaFoldDB" id="A0A6A6INR5"/>
<sequence>MPPNATSKPSGTNRHHAFTTPAPLPPAPPSIRGIQHLSIVSPDTDTSPEPSPFSSTLAQASSTRPTRWRYTFSPPRVSQRHAPVSTPSLLPSPPPGYPPRNPDPFAWDRNHPPTWPVIHLPYHGAAQQAQPTSIEHMLVHVHYKGRGAQTLRQLLCDAIDEQETEEEKVELEMRTFLSWPFNVAADGGWKEVSGVRREEWGVWWGLRMEELRQEEEERDEREDKEWGMI</sequence>
<dbReference type="EMBL" id="ML987192">
    <property type="protein sequence ID" value="KAF2251889.1"/>
    <property type="molecule type" value="Genomic_DNA"/>
</dbReference>
<dbReference type="OrthoDB" id="3796112at2759"/>
<accession>A0A6A6INR5</accession>
<organism evidence="2 3">
    <name type="scientific">Trematosphaeria pertusa</name>
    <dbReference type="NCBI Taxonomy" id="390896"/>
    <lineage>
        <taxon>Eukaryota</taxon>
        <taxon>Fungi</taxon>
        <taxon>Dikarya</taxon>
        <taxon>Ascomycota</taxon>
        <taxon>Pezizomycotina</taxon>
        <taxon>Dothideomycetes</taxon>
        <taxon>Pleosporomycetidae</taxon>
        <taxon>Pleosporales</taxon>
        <taxon>Massarineae</taxon>
        <taxon>Trematosphaeriaceae</taxon>
        <taxon>Trematosphaeria</taxon>
    </lineage>
</organism>
<feature type="region of interest" description="Disordered" evidence="1">
    <location>
        <begin position="1"/>
        <end position="102"/>
    </location>
</feature>
<feature type="compositionally biased region" description="Low complexity" evidence="1">
    <location>
        <begin position="41"/>
        <end position="56"/>
    </location>
</feature>